<evidence type="ECO:0000313" key="2">
    <source>
        <dbReference type="Proteomes" id="UP000214618"/>
    </source>
</evidence>
<protein>
    <recommendedName>
        <fullName evidence="3">PD-(D/E)XK endonuclease-like domain-containing protein</fullName>
    </recommendedName>
</protein>
<reference evidence="1 2" key="1">
    <citation type="submission" date="2016-10" db="EMBL/GenBank/DDBJ databases">
        <title>The whole genome sequencing and assembly of Bacillus simplex DSM 1321 strain.</title>
        <authorList>
            <person name="Park M.-K."/>
            <person name="Lee Y.-J."/>
            <person name="Yi H."/>
            <person name="Bahn Y.-S."/>
            <person name="Kim J.F."/>
            <person name="Lee D.-W."/>
        </authorList>
    </citation>
    <scope>NUCLEOTIDE SEQUENCE [LARGE SCALE GENOMIC DNA]</scope>
    <source>
        <strain evidence="1 2">DSM 1321</strain>
    </source>
</reference>
<evidence type="ECO:0008006" key="3">
    <source>
        <dbReference type="Google" id="ProtNLM"/>
    </source>
</evidence>
<accession>A0A223ENZ3</accession>
<proteinExistence type="predicted"/>
<dbReference type="EMBL" id="CP017704">
    <property type="protein sequence ID" value="ASS96949.1"/>
    <property type="molecule type" value="Genomic_DNA"/>
</dbReference>
<organism evidence="1 2">
    <name type="scientific">Peribacillus simplex NBRC 15720 = DSM 1321</name>
    <dbReference type="NCBI Taxonomy" id="1349754"/>
    <lineage>
        <taxon>Bacteria</taxon>
        <taxon>Bacillati</taxon>
        <taxon>Bacillota</taxon>
        <taxon>Bacilli</taxon>
        <taxon>Bacillales</taxon>
        <taxon>Bacillaceae</taxon>
        <taxon>Peribacillus</taxon>
    </lineage>
</organism>
<evidence type="ECO:0000313" key="1">
    <source>
        <dbReference type="EMBL" id="ASS96949.1"/>
    </source>
</evidence>
<gene>
    <name evidence="1" type="ORF">BS1321_25435</name>
</gene>
<sequence>MIGREHRISIATLTDYHLQDFIRCPYQFYYFHIEGKITTQSDWRKMVQFVVNQVVSRYYKLPPISQTTKKVLEFIDDHWSAIDVRHFESKIHYYKALANITDHLLQFLTTKKIEYPPLLLYEKFNMHIDELGTELSLTFEVAEWSGNSLIIKKYLVDTHEEMNLLFNNMISVFCEKAFGQLPERIEIYSLMEGKIETFIPTKKDVSGGLEYLNMIKNLLQEPKKYLKTDPLTVCKSCSYQKRCDEGININQERFNSQ</sequence>
<dbReference type="AlphaFoldDB" id="A0A223ENZ3"/>
<name>A0A223ENZ3_9BACI</name>
<dbReference type="Proteomes" id="UP000214618">
    <property type="component" value="Chromosome"/>
</dbReference>